<dbReference type="SUPFAM" id="SSF54001">
    <property type="entry name" value="Cysteine proteinases"/>
    <property type="match status" value="1"/>
</dbReference>
<dbReference type="EMBL" id="CAXDID020000808">
    <property type="protein sequence ID" value="CAL6114618.1"/>
    <property type="molecule type" value="Genomic_DNA"/>
</dbReference>
<dbReference type="Gene3D" id="3.90.70.10">
    <property type="entry name" value="Cysteine proteinases"/>
    <property type="match status" value="1"/>
</dbReference>
<protein>
    <submittedName>
        <fullName evidence="3">Cathepsin B</fullName>
    </submittedName>
    <submittedName>
        <fullName evidence="4">Cathepsin_B</fullName>
    </submittedName>
</protein>
<accession>A0AA86TRZ4</accession>
<evidence type="ECO:0000313" key="5">
    <source>
        <dbReference type="Proteomes" id="UP001642409"/>
    </source>
</evidence>
<comment type="caution">
    <text evidence="3">The sequence shown here is derived from an EMBL/GenBank/DDBJ whole genome shotgun (WGS) entry which is preliminary data.</text>
</comment>
<feature type="domain" description="Peptidase C1A papain C-terminal" evidence="2">
    <location>
        <begin position="70"/>
        <end position="273"/>
    </location>
</feature>
<proteinExistence type="inferred from homology"/>
<dbReference type="PROSITE" id="PS00139">
    <property type="entry name" value="THIOL_PROTEASE_CYS"/>
    <property type="match status" value="1"/>
</dbReference>
<dbReference type="SMART" id="SM00645">
    <property type="entry name" value="Pept_C1"/>
    <property type="match status" value="1"/>
</dbReference>
<sequence>MFVIATALNKEYHSQEILDMLKSIPDMTWTPAIPARFRGITVEEMKNLYTKNTQRFHAAPKMTYRAAKDLPASFSWLNEKPECLKVRDQGQCGSCWAMSVVGSFSDNRCISGKDATRVTYSEQYELSCDHVDRGCMGGSLSSDMSFLKKTGVPTDKCVSYKSGKDGVKHVCPRKCDDGSEIDMHEKIVSFANVCQGEESIKAALTQGTIQTGFTVYQDFSTTLSIYQHKLALPKVPRCCVLFSWWKKQSKCWTFVTHGVPHGEKTDISVSSVVRMNATSKLNAICKQCE</sequence>
<reference evidence="3" key="1">
    <citation type="submission" date="2023-06" db="EMBL/GenBank/DDBJ databases">
        <authorList>
            <person name="Kurt Z."/>
        </authorList>
    </citation>
    <scope>NUCLEOTIDE SEQUENCE</scope>
</reference>
<evidence type="ECO:0000256" key="1">
    <source>
        <dbReference type="ARBA" id="ARBA00008455"/>
    </source>
</evidence>
<dbReference type="AlphaFoldDB" id="A0AA86TRZ4"/>
<comment type="similarity">
    <text evidence="1">Belongs to the peptidase C1 family.</text>
</comment>
<keyword evidence="5" id="KW-1185">Reference proteome</keyword>
<gene>
    <name evidence="3" type="ORF">HINF_LOCUS12107</name>
    <name evidence="4" type="ORF">HINF_LOCUS78121</name>
</gene>
<dbReference type="Pfam" id="PF00112">
    <property type="entry name" value="Peptidase_C1"/>
    <property type="match status" value="1"/>
</dbReference>
<dbReference type="EMBL" id="CATOUU010000313">
    <property type="protein sequence ID" value="CAI9924462.1"/>
    <property type="molecule type" value="Genomic_DNA"/>
</dbReference>
<evidence type="ECO:0000313" key="4">
    <source>
        <dbReference type="EMBL" id="CAL6114618.1"/>
    </source>
</evidence>
<evidence type="ECO:0000259" key="2">
    <source>
        <dbReference type="SMART" id="SM00645"/>
    </source>
</evidence>
<reference evidence="4 5" key="2">
    <citation type="submission" date="2024-07" db="EMBL/GenBank/DDBJ databases">
        <authorList>
            <person name="Akdeniz Z."/>
        </authorList>
    </citation>
    <scope>NUCLEOTIDE SEQUENCE [LARGE SCALE GENOMIC DNA]</scope>
</reference>
<dbReference type="InterPro" id="IPR013128">
    <property type="entry name" value="Peptidase_C1A"/>
</dbReference>
<dbReference type="GO" id="GO:0006508">
    <property type="term" value="P:proteolysis"/>
    <property type="evidence" value="ECO:0007669"/>
    <property type="project" value="InterPro"/>
</dbReference>
<organism evidence="3">
    <name type="scientific">Hexamita inflata</name>
    <dbReference type="NCBI Taxonomy" id="28002"/>
    <lineage>
        <taxon>Eukaryota</taxon>
        <taxon>Metamonada</taxon>
        <taxon>Diplomonadida</taxon>
        <taxon>Hexamitidae</taxon>
        <taxon>Hexamitinae</taxon>
        <taxon>Hexamita</taxon>
    </lineage>
</organism>
<dbReference type="PANTHER" id="PTHR12411">
    <property type="entry name" value="CYSTEINE PROTEASE FAMILY C1-RELATED"/>
    <property type="match status" value="1"/>
</dbReference>
<name>A0AA86TRZ4_9EUKA</name>
<dbReference type="Proteomes" id="UP001642409">
    <property type="component" value="Unassembled WGS sequence"/>
</dbReference>
<dbReference type="InterPro" id="IPR038765">
    <property type="entry name" value="Papain-like_cys_pep_sf"/>
</dbReference>
<evidence type="ECO:0000313" key="3">
    <source>
        <dbReference type="EMBL" id="CAI9924462.1"/>
    </source>
</evidence>
<dbReference type="InterPro" id="IPR000169">
    <property type="entry name" value="Pept_cys_AS"/>
</dbReference>
<dbReference type="InterPro" id="IPR000668">
    <property type="entry name" value="Peptidase_C1A_C"/>
</dbReference>
<dbReference type="GO" id="GO:0008234">
    <property type="term" value="F:cysteine-type peptidase activity"/>
    <property type="evidence" value="ECO:0007669"/>
    <property type="project" value="InterPro"/>
</dbReference>